<protein>
    <submittedName>
        <fullName evidence="2 3">Uncharacterized protein</fullName>
    </submittedName>
</protein>
<organism evidence="2">
    <name type="scientific">Brachypodium distachyon</name>
    <name type="common">Purple false brome</name>
    <name type="synonym">Trachynia distachya</name>
    <dbReference type="NCBI Taxonomy" id="15368"/>
    <lineage>
        <taxon>Eukaryota</taxon>
        <taxon>Viridiplantae</taxon>
        <taxon>Streptophyta</taxon>
        <taxon>Embryophyta</taxon>
        <taxon>Tracheophyta</taxon>
        <taxon>Spermatophyta</taxon>
        <taxon>Magnoliopsida</taxon>
        <taxon>Liliopsida</taxon>
        <taxon>Poales</taxon>
        <taxon>Poaceae</taxon>
        <taxon>BOP clade</taxon>
        <taxon>Pooideae</taxon>
        <taxon>Stipodae</taxon>
        <taxon>Brachypodieae</taxon>
        <taxon>Brachypodium</taxon>
    </lineage>
</organism>
<dbReference type="EnsemblPlants" id="PNT64125">
    <property type="protein sequence ID" value="PNT64125"/>
    <property type="gene ID" value="BRADI_4g24731v3"/>
</dbReference>
<dbReference type="Proteomes" id="UP000008810">
    <property type="component" value="Chromosome 4"/>
</dbReference>
<dbReference type="Gramene" id="PNT64125">
    <property type="protein sequence ID" value="PNT64125"/>
    <property type="gene ID" value="BRADI_4g24731v3"/>
</dbReference>
<keyword evidence="4" id="KW-1185">Reference proteome</keyword>
<proteinExistence type="predicted"/>
<evidence type="ECO:0000313" key="3">
    <source>
        <dbReference type="EnsemblPlants" id="PNT64125"/>
    </source>
</evidence>
<name>A0A2K2CQ11_BRADI</name>
<gene>
    <name evidence="2" type="ORF">BRADI_4g24731v3</name>
</gene>
<evidence type="ECO:0000313" key="2">
    <source>
        <dbReference type="EMBL" id="PNT64125.1"/>
    </source>
</evidence>
<feature type="region of interest" description="Disordered" evidence="1">
    <location>
        <begin position="55"/>
        <end position="75"/>
    </location>
</feature>
<sequence length="75" mass="8469">MNHNANVINTAYHDAVKWYAMPSFSRNRDALLRHTFRSPASNSLKDPSTVVTTARTLFSSSSMTSSQRGRRPLKK</sequence>
<dbReference type="EMBL" id="CM000883">
    <property type="protein sequence ID" value="PNT64125.1"/>
    <property type="molecule type" value="Genomic_DNA"/>
</dbReference>
<accession>A0A2K2CQ11</accession>
<dbReference type="AlphaFoldDB" id="A0A2K2CQ11"/>
<dbReference type="InParanoid" id="A0A2K2CQ11"/>
<evidence type="ECO:0000256" key="1">
    <source>
        <dbReference type="SAM" id="MobiDB-lite"/>
    </source>
</evidence>
<evidence type="ECO:0000313" key="4">
    <source>
        <dbReference type="Proteomes" id="UP000008810"/>
    </source>
</evidence>
<reference evidence="2 3" key="1">
    <citation type="journal article" date="2010" name="Nature">
        <title>Genome sequencing and analysis of the model grass Brachypodium distachyon.</title>
        <authorList>
            <consortium name="International Brachypodium Initiative"/>
        </authorList>
    </citation>
    <scope>NUCLEOTIDE SEQUENCE [LARGE SCALE GENOMIC DNA]</scope>
    <source>
        <strain evidence="2 3">Bd21</strain>
    </source>
</reference>
<reference evidence="3" key="3">
    <citation type="submission" date="2018-08" db="UniProtKB">
        <authorList>
            <consortium name="EnsemblPlants"/>
        </authorList>
    </citation>
    <scope>IDENTIFICATION</scope>
    <source>
        <strain evidence="3">cv. Bd21</strain>
    </source>
</reference>
<reference evidence="2" key="2">
    <citation type="submission" date="2017-06" db="EMBL/GenBank/DDBJ databases">
        <title>WGS assembly of Brachypodium distachyon.</title>
        <authorList>
            <consortium name="The International Brachypodium Initiative"/>
            <person name="Lucas S."/>
            <person name="Harmon-Smith M."/>
            <person name="Lail K."/>
            <person name="Tice H."/>
            <person name="Grimwood J."/>
            <person name="Bruce D."/>
            <person name="Barry K."/>
            <person name="Shu S."/>
            <person name="Lindquist E."/>
            <person name="Wang M."/>
            <person name="Pitluck S."/>
            <person name="Vogel J.P."/>
            <person name="Garvin D.F."/>
            <person name="Mockler T.C."/>
            <person name="Schmutz J."/>
            <person name="Rokhsar D."/>
            <person name="Bevan M.W."/>
        </authorList>
    </citation>
    <scope>NUCLEOTIDE SEQUENCE</scope>
    <source>
        <strain evidence="2">Bd21</strain>
    </source>
</reference>